<feature type="compositionally biased region" description="Low complexity" evidence="1">
    <location>
        <begin position="104"/>
        <end position="123"/>
    </location>
</feature>
<dbReference type="Pfam" id="PF03564">
    <property type="entry name" value="DUF1759"/>
    <property type="match status" value="1"/>
</dbReference>
<feature type="compositionally biased region" description="Low complexity" evidence="1">
    <location>
        <begin position="159"/>
        <end position="172"/>
    </location>
</feature>
<organism evidence="3 4">
    <name type="scientific">Cirrhinus molitorella</name>
    <name type="common">mud carp</name>
    <dbReference type="NCBI Taxonomy" id="172907"/>
    <lineage>
        <taxon>Eukaryota</taxon>
        <taxon>Metazoa</taxon>
        <taxon>Chordata</taxon>
        <taxon>Craniata</taxon>
        <taxon>Vertebrata</taxon>
        <taxon>Euteleostomi</taxon>
        <taxon>Actinopterygii</taxon>
        <taxon>Neopterygii</taxon>
        <taxon>Teleostei</taxon>
        <taxon>Ostariophysi</taxon>
        <taxon>Cypriniformes</taxon>
        <taxon>Cyprinidae</taxon>
        <taxon>Labeoninae</taxon>
        <taxon>Labeonini</taxon>
        <taxon>Cirrhinus</taxon>
    </lineage>
</organism>
<reference evidence="3 4" key="1">
    <citation type="submission" date="2023-09" db="EMBL/GenBank/DDBJ databases">
        <authorList>
            <person name="Wang M."/>
        </authorList>
    </citation>
    <scope>NUCLEOTIDE SEQUENCE [LARGE SCALE GENOMIC DNA]</scope>
    <source>
        <strain evidence="3">GT-2023</strain>
        <tissue evidence="3">Liver</tissue>
    </source>
</reference>
<evidence type="ECO:0000313" key="3">
    <source>
        <dbReference type="EMBL" id="KAL1265572.1"/>
    </source>
</evidence>
<dbReference type="PANTHER" id="PTHR47331">
    <property type="entry name" value="PHD-TYPE DOMAIN-CONTAINING PROTEIN"/>
    <property type="match status" value="1"/>
</dbReference>
<protein>
    <recommendedName>
        <fullName evidence="2">Integrase zinc-binding domain-containing protein</fullName>
    </recommendedName>
</protein>
<feature type="domain" description="Integrase zinc-binding" evidence="2">
    <location>
        <begin position="876"/>
        <end position="915"/>
    </location>
</feature>
<dbReference type="InterPro" id="IPR005312">
    <property type="entry name" value="DUF1759"/>
</dbReference>
<dbReference type="Pfam" id="PF17921">
    <property type="entry name" value="Integrase_H2C2"/>
    <property type="match status" value="1"/>
</dbReference>
<keyword evidence="4" id="KW-1185">Reference proteome</keyword>
<feature type="compositionally biased region" description="Low complexity" evidence="1">
    <location>
        <begin position="47"/>
        <end position="63"/>
    </location>
</feature>
<sequence>MSIPMDQEQQTSQCHVPPHRQSSRQTKPPTYLEDDETTLPRPKPPRTSLSVSSAPVQSSTESTGECYSEHGDPVLLEMKQLKEFVMELGRSVKRINSKVNRMYSSGSSWSSEASSQHLSEPSSPQKESLAPPTATDSAAALAQELRVHLQKKQQEKSIPQSQSPQCVSRSSSLPPPPPSMVPTPQSTTDLSAPQLNQAPVDVNLVLSPELSQLPAVQNPYANHLSTLTGNLQHSSSQFMPPILPALNPWVDVHQQLTGQSHASRPAVQPPIPPWALNPTLFGPVYPGFWPPVSSPMYPSHLPVPMNAHVCQQAQNSHGFTTLPQCSPLSQQALHNPVAEHPTNQLPVSSVPSAFGPITQSSVPLAPQTGEITNCVQQRSQDSQSYQSGICSLSSSQPVRPIVQQSNQTLQPVSSSHVGYEPRAQVSYPPRSSRIEGPSFPYFCKEDPKQFIMLKMALDNLLPSDETEQYKFHILLDHLKLDSARNLVLAYSNHPLPFSTAWAALQQKYGQPHQLVLREIAELMSLPAIKTGDSQAFSSLAVRIRALVGMLQSWAQGEGAAELACASHVQQLLSKLPPEQVANYIRHSRTTRPGEPYNLVNFSSWLQEEADCQAIVGQVSVRRRTNDYYLKEKKPMRPYQPTTTILHGVSGIPMEKTSHSSSSIQDLSFEKTREFLKFQCPFCKSDDHHLSRCQAFSLLDLENIRKWIKENHCCWRCGRAHQASRPDQWPKFPGMTVDSVDTTELRKTLFCGLTKVKDDLVNLDVQQYKSWNELIEAVAVNSNSSLDKAQIELLLLRQAQKKDFTEEYGTLQEGKSVPSSSRLYSLAPEFDPIAEIIRVGGRLRHSQELAFDTIHPIILDSKNAISQLLIADVDAKLGHPGADRVYAHLRRYYWILKGRQAVKKYQRKCLECVKWKGKPAVPRMADLPPSKLNLFKPPFWSTGMDCFGPFLIKSGRKTEKRWGLLFKCQTTRCVHLELLTSLDVDSFLMALRRFVARRGQPYEVICDQGTNFHGGENELKSAFDQLSPVLKGKLWNYQIKFTYNPPYAPHFGGTWERETQVDTMEDVDEEEKKTKAVFSEKSCDTNSALH</sequence>
<dbReference type="EMBL" id="JAYMGO010000011">
    <property type="protein sequence ID" value="KAL1265572.1"/>
    <property type="molecule type" value="Genomic_DNA"/>
</dbReference>
<evidence type="ECO:0000259" key="2">
    <source>
        <dbReference type="Pfam" id="PF17921"/>
    </source>
</evidence>
<feature type="region of interest" description="Disordered" evidence="1">
    <location>
        <begin position="1"/>
        <end position="71"/>
    </location>
</feature>
<dbReference type="InterPro" id="IPR041588">
    <property type="entry name" value="Integrase_H2C2"/>
</dbReference>
<feature type="region of interest" description="Disordered" evidence="1">
    <location>
        <begin position="148"/>
        <end position="192"/>
    </location>
</feature>
<evidence type="ECO:0000313" key="4">
    <source>
        <dbReference type="Proteomes" id="UP001558613"/>
    </source>
</evidence>
<dbReference type="InterPro" id="IPR036397">
    <property type="entry name" value="RNaseH_sf"/>
</dbReference>
<name>A0ABR3MLR7_9TELE</name>
<proteinExistence type="predicted"/>
<dbReference type="Gene3D" id="3.30.420.10">
    <property type="entry name" value="Ribonuclease H-like superfamily/Ribonuclease H"/>
    <property type="match status" value="1"/>
</dbReference>
<dbReference type="InterPro" id="IPR012337">
    <property type="entry name" value="RNaseH-like_sf"/>
</dbReference>
<feature type="region of interest" description="Disordered" evidence="1">
    <location>
        <begin position="95"/>
        <end position="136"/>
    </location>
</feature>
<comment type="caution">
    <text evidence="3">The sequence shown here is derived from an EMBL/GenBank/DDBJ whole genome shotgun (WGS) entry which is preliminary data.</text>
</comment>
<gene>
    <name evidence="3" type="ORF">QQF64_003599</name>
</gene>
<dbReference type="Proteomes" id="UP001558613">
    <property type="component" value="Unassembled WGS sequence"/>
</dbReference>
<accession>A0ABR3MLR7</accession>
<evidence type="ECO:0000256" key="1">
    <source>
        <dbReference type="SAM" id="MobiDB-lite"/>
    </source>
</evidence>
<dbReference type="SUPFAM" id="SSF53098">
    <property type="entry name" value="Ribonuclease H-like"/>
    <property type="match status" value="1"/>
</dbReference>
<dbReference type="Gene3D" id="1.10.340.70">
    <property type="match status" value="1"/>
</dbReference>